<dbReference type="Gene3D" id="1.25.40.20">
    <property type="entry name" value="Ankyrin repeat-containing domain"/>
    <property type="match status" value="1"/>
</dbReference>
<dbReference type="InterPro" id="IPR056884">
    <property type="entry name" value="NPHP3-like_N"/>
</dbReference>
<evidence type="ECO:0000313" key="5">
    <source>
        <dbReference type="EMBL" id="EMD87160.1"/>
    </source>
</evidence>
<dbReference type="SUPFAM" id="SSF52540">
    <property type="entry name" value="P-loop containing nucleoside triphosphate hydrolases"/>
    <property type="match status" value="1"/>
</dbReference>
<reference evidence="5 6" key="1">
    <citation type="journal article" date="2012" name="PLoS Pathog.">
        <title>Diverse lifestyles and strategies of plant pathogenesis encoded in the genomes of eighteen Dothideomycetes fungi.</title>
        <authorList>
            <person name="Ohm R.A."/>
            <person name="Feau N."/>
            <person name="Henrissat B."/>
            <person name="Schoch C.L."/>
            <person name="Horwitz B.A."/>
            <person name="Barry K.W."/>
            <person name="Condon B.J."/>
            <person name="Copeland A.C."/>
            <person name="Dhillon B."/>
            <person name="Glaser F."/>
            <person name="Hesse C.N."/>
            <person name="Kosti I."/>
            <person name="LaButti K."/>
            <person name="Lindquist E.A."/>
            <person name="Lucas S."/>
            <person name="Salamov A.A."/>
            <person name="Bradshaw R.E."/>
            <person name="Ciuffetti L."/>
            <person name="Hamelin R.C."/>
            <person name="Kema G.H.J."/>
            <person name="Lawrence C."/>
            <person name="Scott J.A."/>
            <person name="Spatafora J.W."/>
            <person name="Turgeon B.G."/>
            <person name="de Wit P.J.G.M."/>
            <person name="Zhong S."/>
            <person name="Goodwin S.B."/>
            <person name="Grigoriev I.V."/>
        </authorList>
    </citation>
    <scope>NUCLEOTIDE SEQUENCE [LARGE SCALE GENOMIC DNA]</scope>
    <source>
        <strain evidence="6">C5 / ATCC 48332 / race O</strain>
    </source>
</reference>
<evidence type="ECO:0000256" key="2">
    <source>
        <dbReference type="PROSITE-ProRule" id="PRU00023"/>
    </source>
</evidence>
<dbReference type="HOGENOM" id="CLU_000288_34_7_1"/>
<reference evidence="6" key="2">
    <citation type="journal article" date="2013" name="PLoS Genet.">
        <title>Comparative genome structure, secondary metabolite, and effector coding capacity across Cochliobolus pathogens.</title>
        <authorList>
            <person name="Condon B.J."/>
            <person name="Leng Y."/>
            <person name="Wu D."/>
            <person name="Bushley K.E."/>
            <person name="Ohm R.A."/>
            <person name="Otillar R."/>
            <person name="Martin J."/>
            <person name="Schackwitz W."/>
            <person name="Grimwood J."/>
            <person name="MohdZainudin N."/>
            <person name="Xue C."/>
            <person name="Wang R."/>
            <person name="Manning V.A."/>
            <person name="Dhillon B."/>
            <person name="Tu Z.J."/>
            <person name="Steffenson B.J."/>
            <person name="Salamov A."/>
            <person name="Sun H."/>
            <person name="Lowry S."/>
            <person name="LaButti K."/>
            <person name="Han J."/>
            <person name="Copeland A."/>
            <person name="Lindquist E."/>
            <person name="Barry K."/>
            <person name="Schmutz J."/>
            <person name="Baker S.E."/>
            <person name="Ciuffetti L.M."/>
            <person name="Grigoriev I.V."/>
            <person name="Zhong S."/>
            <person name="Turgeon B.G."/>
        </authorList>
    </citation>
    <scope>NUCLEOTIDE SEQUENCE [LARGE SCALE GENOMIC DNA]</scope>
    <source>
        <strain evidence="6">C5 / ATCC 48332 / race O</strain>
    </source>
</reference>
<evidence type="ECO:0000259" key="4">
    <source>
        <dbReference type="Pfam" id="PF24883"/>
    </source>
</evidence>
<name>M2SPA1_COCH5</name>
<feature type="domain" description="Nephrocystin 3-like N-terminal" evidence="4">
    <location>
        <begin position="284"/>
        <end position="459"/>
    </location>
</feature>
<proteinExistence type="predicted"/>
<protein>
    <submittedName>
        <fullName evidence="5">Uncharacterized protein</fullName>
    </submittedName>
</protein>
<dbReference type="Gene3D" id="3.40.50.300">
    <property type="entry name" value="P-loop containing nucleotide triphosphate hydrolases"/>
    <property type="match status" value="1"/>
</dbReference>
<dbReference type="EMBL" id="KB445583">
    <property type="protein sequence ID" value="EMD87160.1"/>
    <property type="molecule type" value="Genomic_DNA"/>
</dbReference>
<feature type="repeat" description="ANK" evidence="2">
    <location>
        <begin position="797"/>
        <end position="829"/>
    </location>
</feature>
<dbReference type="OrthoDB" id="194358at2759"/>
<dbReference type="SMART" id="SM00248">
    <property type="entry name" value="ANK"/>
    <property type="match status" value="3"/>
</dbReference>
<dbReference type="PROSITE" id="PS50297">
    <property type="entry name" value="ANK_REP_REGION"/>
    <property type="match status" value="1"/>
</dbReference>
<dbReference type="InterPro" id="IPR031359">
    <property type="entry name" value="NACHT_N"/>
</dbReference>
<evidence type="ECO:0000313" key="6">
    <source>
        <dbReference type="Proteomes" id="UP000016936"/>
    </source>
</evidence>
<dbReference type="PANTHER" id="PTHR10039:SF16">
    <property type="entry name" value="GPI INOSITOL-DEACYLASE"/>
    <property type="match status" value="1"/>
</dbReference>
<evidence type="ECO:0000259" key="3">
    <source>
        <dbReference type="Pfam" id="PF17100"/>
    </source>
</evidence>
<dbReference type="SUPFAM" id="SSF48403">
    <property type="entry name" value="Ankyrin repeat"/>
    <property type="match status" value="1"/>
</dbReference>
<dbReference type="InterPro" id="IPR002110">
    <property type="entry name" value="Ankyrin_rpt"/>
</dbReference>
<dbReference type="InterPro" id="IPR027417">
    <property type="entry name" value="P-loop_NTPase"/>
</dbReference>
<dbReference type="PROSITE" id="PS50088">
    <property type="entry name" value="ANK_REPEAT"/>
    <property type="match status" value="1"/>
</dbReference>
<dbReference type="Pfam" id="PF24883">
    <property type="entry name" value="NPHP3_N"/>
    <property type="match status" value="1"/>
</dbReference>
<keyword evidence="2" id="KW-0040">ANK repeat</keyword>
<keyword evidence="1" id="KW-0677">Repeat</keyword>
<dbReference type="OMA" id="VYAAMYW"/>
<keyword evidence="6" id="KW-1185">Reference proteome</keyword>
<sequence>MSATTRTNTTGIASSSALGRNANFTPSLWDTANDELDPKIQEILATVNKDNGSVIDAVLEEAVTQQKSLATKRWKATIGGKEVILRDVFAKIIRWIDHFKAVGDIAVQFDSGAASLPWAAVRFLLQIAMNDKQYLEATIEGIEIVTQNIATYAAVETLYVESDFQLHDQIRSKVLGLYVHILSFLGESIQYFRHTTARRTAKGAFSTSQGERLKQIAKHDTEIRQLAKMCDSHVQQLIRKDIIRIDENVMTSLRAQSFLEFIAWLSMTPYREHHTRHSKKRLPGTTQWLTSDSRYVDWRSSVSSSLLWLRGILGSGKSSLVSAVIDDLLQVSNAQTPVLYYYCGDAKGHGCKCDAKDVMRSLLRQLTVKNEDTFEIVEQVHLEFKRREARGKVGMGNVNKLEPHECTKWIAELLQNDHAVIVIDAIDEIDIIDRHLLLKELITLRDDSALVVKMLLSSRDDTNLSQWLKGATELRLQASLTQADMKRFIGHCVSTAIDNKHLLDGVIDSAFRSELESYFLDRADGMFRWVELQLRYFCDMKSKHIIEKAISDPAGASLRTLDNLHAKIFERILQTDPLAYNIATQTFRLMLCLHETISPATLLAAASITRDGSQDSLELSDLLRICSHLVVLDDELDTIRFAHASVHEYLSRLPEFSMMSSNSAAASSCLLRCIDNPTPDLTVGVQPSRDFDVYAAMYWPLHYNDASEHDRNGYLKDYLREFMFSDQDFMSPFPSWVETVDAIAKKLSVPHPRLSDLTAIGSENATPLFTVCLYGLEFAIEILSRMSSFDVNQKNACGHAGLYLASAAGQIRVVDSLLKLGADLTIEGGRNTTALQAACANGHGHIAQLIIDFPSQNITAGMTTSAIQAAKK</sequence>
<dbReference type="eggNOG" id="KOG4177">
    <property type="taxonomic scope" value="Eukaryota"/>
</dbReference>
<gene>
    <name evidence="5" type="ORF">COCHEDRAFT_1228102</name>
</gene>
<dbReference type="InterPro" id="IPR036770">
    <property type="entry name" value="Ankyrin_rpt-contain_sf"/>
</dbReference>
<dbReference type="PANTHER" id="PTHR10039">
    <property type="entry name" value="AMELOGENIN"/>
    <property type="match status" value="1"/>
</dbReference>
<accession>M2SPA1</accession>
<feature type="domain" description="NWD NACHT-NTPase N-terminal" evidence="3">
    <location>
        <begin position="70"/>
        <end position="223"/>
    </location>
</feature>
<organism evidence="5 6">
    <name type="scientific">Cochliobolus heterostrophus (strain C5 / ATCC 48332 / race O)</name>
    <name type="common">Southern corn leaf blight fungus</name>
    <name type="synonym">Bipolaris maydis</name>
    <dbReference type="NCBI Taxonomy" id="701091"/>
    <lineage>
        <taxon>Eukaryota</taxon>
        <taxon>Fungi</taxon>
        <taxon>Dikarya</taxon>
        <taxon>Ascomycota</taxon>
        <taxon>Pezizomycotina</taxon>
        <taxon>Dothideomycetes</taxon>
        <taxon>Pleosporomycetidae</taxon>
        <taxon>Pleosporales</taxon>
        <taxon>Pleosporineae</taxon>
        <taxon>Pleosporaceae</taxon>
        <taxon>Bipolaris</taxon>
    </lineage>
</organism>
<dbReference type="Proteomes" id="UP000016936">
    <property type="component" value="Unassembled WGS sequence"/>
</dbReference>
<dbReference type="STRING" id="701091.M2SPA1"/>
<dbReference type="AlphaFoldDB" id="M2SPA1"/>
<evidence type="ECO:0000256" key="1">
    <source>
        <dbReference type="ARBA" id="ARBA00022737"/>
    </source>
</evidence>
<dbReference type="Pfam" id="PF17100">
    <property type="entry name" value="NACHT_N"/>
    <property type="match status" value="1"/>
</dbReference>